<feature type="compositionally biased region" description="Basic and acidic residues" evidence="1">
    <location>
        <begin position="61"/>
        <end position="85"/>
    </location>
</feature>
<protein>
    <submittedName>
        <fullName evidence="2">Uncharacterized protein</fullName>
    </submittedName>
</protein>
<gene>
    <name evidence="2" type="ORF">HOP40_09210</name>
</gene>
<dbReference type="RefSeq" id="WP_172156676.1">
    <property type="nucleotide sequence ID" value="NZ_CP053564.1"/>
</dbReference>
<evidence type="ECO:0000256" key="1">
    <source>
        <dbReference type="SAM" id="MobiDB-lite"/>
    </source>
</evidence>
<feature type="region of interest" description="Disordered" evidence="1">
    <location>
        <begin position="1"/>
        <end position="25"/>
    </location>
</feature>
<reference evidence="2 3" key="1">
    <citation type="submission" date="2020-05" db="EMBL/GenBank/DDBJ databases">
        <authorList>
            <person name="Mo P."/>
        </authorList>
    </citation>
    <scope>NUCLEOTIDE SEQUENCE [LARGE SCALE GENOMIC DNA]</scope>
    <source>
        <strain evidence="2 3">Gen01</strain>
    </source>
</reference>
<dbReference type="EMBL" id="CP053564">
    <property type="protein sequence ID" value="QJY45958.1"/>
    <property type="molecule type" value="Genomic_DNA"/>
</dbReference>
<feature type="compositionally biased region" description="Gly residues" evidence="1">
    <location>
        <begin position="46"/>
        <end position="60"/>
    </location>
</feature>
<keyword evidence="3" id="KW-1185">Reference proteome</keyword>
<evidence type="ECO:0000313" key="3">
    <source>
        <dbReference type="Proteomes" id="UP000505377"/>
    </source>
</evidence>
<accession>A0A6M6JDC9</accession>
<feature type="region of interest" description="Disordered" evidence="1">
    <location>
        <begin position="46"/>
        <end position="118"/>
    </location>
</feature>
<dbReference type="AlphaFoldDB" id="A0A6M6JDC9"/>
<evidence type="ECO:0000313" key="2">
    <source>
        <dbReference type="EMBL" id="QJY45958.1"/>
    </source>
</evidence>
<proteinExistence type="predicted"/>
<dbReference type="Proteomes" id="UP000505377">
    <property type="component" value="Chromosome"/>
</dbReference>
<dbReference type="KEGG" id="pbro:HOP40_09210"/>
<name>A0A6M6JDC9_9PSEU</name>
<sequence length="118" mass="11880">MGDDDPAGVARGERGEVAQPVVGQQVGVVDDERGARVERLAGLGGVAADGDARGGPGGGQRGEDRGLAVPARTDDVDAAGRDRVGGDVAQGDLGTVGERRRVQCPPPPPLVPAGRRRA</sequence>
<organism evidence="2 3">
    <name type="scientific">Pseudonocardia broussonetiae</name>
    <dbReference type="NCBI Taxonomy" id="2736640"/>
    <lineage>
        <taxon>Bacteria</taxon>
        <taxon>Bacillati</taxon>
        <taxon>Actinomycetota</taxon>
        <taxon>Actinomycetes</taxon>
        <taxon>Pseudonocardiales</taxon>
        <taxon>Pseudonocardiaceae</taxon>
        <taxon>Pseudonocardia</taxon>
    </lineage>
</organism>